<sequence>MERFGSSHICEAPVFSPSSEEFSDPIKYIQKIYSNAVKYGICKIKPPKNVVVFTPFIRGKRLDIYDLHKSVKESGGYNNVCRENAWICICRKLGFEPCPEMASVICAKYQELILPVDNNCNPDTDVSKFFACKKCNKSSKPSQMLVCNECCCDGVYHTFCLDNPISYVPKRWLCPRCFANEFSKKNKFDVNGFRKLDAPCTLRDFSYVADEFKAKYFKKPLTVGVVNLISGTILRRLLSLRGEPKTWYGVPGACADAFEVALQAEIRESFACSPDILRHVMTLVPPDHLLQRDVPVYHLDQLAGEFVVTFPRAYHAGYNNGFNFAETVNFCPTEWFPFGLYCVDHYALLHRPPLFSHAELLCRLAESGFEGGRVPITFLLVVTDQLTGLLAKERSLRRHLVRLGVRRTERFVFEALDEDARECQLCKTTLFTSALTCSCSRSFLCLEHYQSCTCCPAEDQILLYRYGLDELSQFVERPQARIREYREWKASVDDFLRSNASLRNAKEKGEKNLALYLNSAQVESCGGLSRQFFKLRDTGRQNCYPDDLVAALDRTIETARSCVSMIGVLCAQKPECRKRRPPVGSTPRKHGFFSTALEGNKEDFVELDLPWNPLISKITMNEFKHYVEKVNDLPCTMPEVKELNRLKQRLEEWHTSACELLSLARQPIVDDHGGDPPLHLPEIHRIERLVTFARSVDVELCHLKDLKHLLECASWLESVERVLKPRNTSNEDLPSLKELIDLDTRGRMLVYVLHPDRLTGTSLESEKPAITKLESALLKGSDRLQKVICGAQVIENAIKEVLNAPNGSCELSEAEALVAQASSLKVTFDVLEELAQLCIKAHTLLFHFSCFQRLFKSPCVNTTMESRQGKAVKGEQELQAEKEIGAEDVFPEEFVRRVKLYTADSTPRVWLKFYEEICSAAKKLPFVFPDTVRLRNLLTALDRCYARIRTAFLPSDNEHAFSPAILLEVLLPRPKSAYGLLIQRDAEVIPNASAGGASSSGHDPSPFDARAYADACKENVSKFLQELNNGSDFDHMYDTVYTPMIENELQLLHYLRRSNMRKSKERDQDAVIYCVCRQPGYTGIMLQCELCKDWFHKRCVGFSSRNVDVRRVRYTCPRCERSLRPELSVVIAILEELVPHVTGTAVKQEAEAIAVSSDHSPTVKSSITSDLMAPLVSVPFLLKLPALAAVQMLCERAFAFVRRVRTVILSTPELRKAFMEYETFSGVQMQWNNFNEAVMLRKTARQQQHPIATHQSEQESHSVGLMRSHLPPNVVRPPGMQPLVLRTTAPRSLASERLHRLHRQHHFGSPPAPPFPFSHQRQRSTSPPRQEPSELAFEVNEGYLRFYISLRPKDTNDRESMRSNTERDYRNSKKRNENEAAVALAIMSSATADLTEPLASPRKLHTPFSSPHFLSRHPRRRTLSGEGICLRTPLDHQRQLQCEGSMSSAEFRCYVPPDACSWLDTLIGEACALEVSLPQIRWLWQLALAADPDSPGALHPRVVYEDEMALRRREYRRRSIGEDFGVHRRARSCRYNSSERPFYATVTFSQFLQLMISFMCLILRWRLFLQLAHKGRESTLGSDGLESYGGRHAKKKKISNGFSRTDSLVSQRRRNKPPPRSSMGYLSYLASRRRFLFRSSRESKGQSETYSGEEEGEAEMKVEGVNEDGGDNSDFNTVADDSVKNKEISYRNPRGGVQREPSNSSVASMSSVASSLLTGEQHSASSSKSQFNRSKRASEGTQGSTGHRLVRAIQRDLVRRGELLKQAGFFSLALMLLHQGAVRPFSAAGAVRRTSLLPLARRVRRGGGRMKGLSRRQQRTLMPQRRSREENAIERMNTEGEWQDFCKAPNGCRRPRGTVAWVACDQCNYWYHQRCVGIMSTREVPEVYVCRVCQSGDVEGNMGSRAPRSSQPKSIRDSSQPWSAPKTKCQQEEPTGSPASSEGVEVMEAQDSSEDLLIQLKRSRPVSPETNLGEVAVKKFHPDESMGAEALLQAIAVLESQPSTQEQLDAKHTVPPDT</sequence>
<dbReference type="Pfam" id="PF02373">
    <property type="entry name" value="JmjC"/>
    <property type="match status" value="1"/>
</dbReference>
<dbReference type="EMBL" id="UYRS01018353">
    <property type="protein sequence ID" value="VDK33573.1"/>
    <property type="molecule type" value="Genomic_DNA"/>
</dbReference>
<evidence type="ECO:0000256" key="8">
    <source>
        <dbReference type="ARBA" id="ARBA00022833"/>
    </source>
</evidence>
<evidence type="ECO:0000259" key="18">
    <source>
        <dbReference type="PROSITE" id="PS51011"/>
    </source>
</evidence>
<dbReference type="InterPro" id="IPR003349">
    <property type="entry name" value="JmjN"/>
</dbReference>
<dbReference type="PROSITE" id="PS51184">
    <property type="entry name" value="JMJC"/>
    <property type="match status" value="1"/>
</dbReference>
<dbReference type="SMART" id="SM00249">
    <property type="entry name" value="PHD"/>
    <property type="match status" value="3"/>
</dbReference>
<evidence type="ECO:0000256" key="7">
    <source>
        <dbReference type="ARBA" id="ARBA00022771"/>
    </source>
</evidence>
<gene>
    <name evidence="21" type="ORF">TASK_LOCUS4529</name>
</gene>
<comment type="cofactor">
    <cofactor evidence="1">
        <name>Fe(2+)</name>
        <dbReference type="ChEBI" id="CHEBI:29033"/>
    </cofactor>
</comment>
<dbReference type="Gene3D" id="3.30.40.10">
    <property type="entry name" value="Zinc/RING finger domain, C3HC4 (zinc finger)"/>
    <property type="match status" value="3"/>
</dbReference>
<evidence type="ECO:0000256" key="3">
    <source>
        <dbReference type="ARBA" id="ARBA00006801"/>
    </source>
</evidence>
<evidence type="ECO:0000313" key="23">
    <source>
        <dbReference type="WBParaSite" id="TASK_0000452801-mRNA-1"/>
    </source>
</evidence>
<feature type="domain" description="PHD-type" evidence="17">
    <location>
        <begin position="129"/>
        <end position="180"/>
    </location>
</feature>
<dbReference type="InterPro" id="IPR001965">
    <property type="entry name" value="Znf_PHD"/>
</dbReference>
<feature type="compositionally biased region" description="Low complexity" evidence="16">
    <location>
        <begin position="1702"/>
        <end position="1715"/>
    </location>
</feature>
<feature type="compositionally biased region" description="Polar residues" evidence="16">
    <location>
        <begin position="1716"/>
        <end position="1732"/>
    </location>
</feature>
<feature type="region of interest" description="Disordered" evidence="16">
    <location>
        <begin position="1580"/>
        <end position="1624"/>
    </location>
</feature>
<keyword evidence="22" id="KW-1185">Reference proteome</keyword>
<dbReference type="GO" id="GO:0034647">
    <property type="term" value="F:histone H3K4me/H3K4me2/H3K4me3 demethylase activity"/>
    <property type="evidence" value="ECO:0007669"/>
    <property type="project" value="UniProtKB-EC"/>
</dbReference>
<dbReference type="Gene3D" id="1.10.150.60">
    <property type="entry name" value="ARID DNA-binding domain"/>
    <property type="match status" value="1"/>
</dbReference>
<feature type="domain" description="JmjN" evidence="19">
    <location>
        <begin position="12"/>
        <end position="53"/>
    </location>
</feature>
<dbReference type="Gene3D" id="2.60.120.650">
    <property type="entry name" value="Cupin"/>
    <property type="match status" value="2"/>
</dbReference>
<evidence type="ECO:0000256" key="6">
    <source>
        <dbReference type="ARBA" id="ARBA00022737"/>
    </source>
</evidence>
<keyword evidence="13" id="KW-0539">Nucleus</keyword>
<evidence type="ECO:0000256" key="16">
    <source>
        <dbReference type="SAM" id="MobiDB-lite"/>
    </source>
</evidence>
<dbReference type="InterPro" id="IPR013083">
    <property type="entry name" value="Znf_RING/FYVE/PHD"/>
</dbReference>
<dbReference type="EC" id="1.14.11.67" evidence="4"/>
<evidence type="ECO:0000256" key="9">
    <source>
        <dbReference type="ARBA" id="ARBA00022853"/>
    </source>
</evidence>
<evidence type="ECO:0000256" key="2">
    <source>
        <dbReference type="ARBA" id="ARBA00004123"/>
    </source>
</evidence>
<evidence type="ECO:0000259" key="20">
    <source>
        <dbReference type="PROSITE" id="PS51184"/>
    </source>
</evidence>
<feature type="region of interest" description="Disordered" evidence="16">
    <location>
        <begin position="1640"/>
        <end position="1747"/>
    </location>
</feature>
<feature type="domain" description="ARID" evidence="18">
    <location>
        <begin position="16"/>
        <end position="121"/>
    </location>
</feature>
<dbReference type="Pfam" id="PF08429">
    <property type="entry name" value="PLU-1"/>
    <property type="match status" value="1"/>
</dbReference>
<dbReference type="InterPro" id="IPR019787">
    <property type="entry name" value="Znf_PHD-finger"/>
</dbReference>
<feature type="domain" description="PHD-type" evidence="17">
    <location>
        <begin position="1071"/>
        <end position="1122"/>
    </location>
</feature>
<evidence type="ECO:0000256" key="15">
    <source>
        <dbReference type="PROSITE-ProRule" id="PRU00146"/>
    </source>
</evidence>
<dbReference type="PROSITE" id="PS51183">
    <property type="entry name" value="JMJN"/>
    <property type="match status" value="1"/>
</dbReference>
<protein>
    <recommendedName>
        <fullName evidence="4">[histone H3]-trimethyl-L-lysine(4) demethylase</fullName>
        <ecNumber evidence="4">1.14.11.67</ecNumber>
    </recommendedName>
</protein>
<dbReference type="InterPro" id="IPR036431">
    <property type="entry name" value="ARID_dom_sf"/>
</dbReference>
<dbReference type="InterPro" id="IPR004198">
    <property type="entry name" value="Znf_C5HC2"/>
</dbReference>
<evidence type="ECO:0000259" key="19">
    <source>
        <dbReference type="PROSITE" id="PS51183"/>
    </source>
</evidence>
<evidence type="ECO:0000256" key="5">
    <source>
        <dbReference type="ARBA" id="ARBA00022723"/>
    </source>
</evidence>
<accession>A0A0R3W3L9</accession>
<evidence type="ECO:0000256" key="4">
    <source>
        <dbReference type="ARBA" id="ARBA00012902"/>
    </source>
</evidence>
<dbReference type="OrthoDB" id="1678912at2759"/>
<dbReference type="GO" id="GO:0008270">
    <property type="term" value="F:zinc ion binding"/>
    <property type="evidence" value="ECO:0007669"/>
    <property type="project" value="UniProtKB-KW"/>
</dbReference>
<dbReference type="InterPro" id="IPR019786">
    <property type="entry name" value="Zinc_finger_PHD-type_CS"/>
</dbReference>
<keyword evidence="8" id="KW-0862">Zinc</keyword>
<evidence type="ECO:0000313" key="22">
    <source>
        <dbReference type="Proteomes" id="UP000282613"/>
    </source>
</evidence>
<comment type="catalytic activity">
    <reaction evidence="14">
        <text>N(6),N(6),N(6)-trimethyl-L-lysyl(4)-[histone H3] + 3 2-oxoglutarate + 3 O2 = L-lysyl(4)-[histone H3] + 3 formaldehyde + 3 succinate + 3 CO2</text>
        <dbReference type="Rhea" id="RHEA:60208"/>
        <dbReference type="Rhea" id="RHEA-COMP:15537"/>
        <dbReference type="Rhea" id="RHEA-COMP:15547"/>
        <dbReference type="ChEBI" id="CHEBI:15379"/>
        <dbReference type="ChEBI" id="CHEBI:16526"/>
        <dbReference type="ChEBI" id="CHEBI:16810"/>
        <dbReference type="ChEBI" id="CHEBI:16842"/>
        <dbReference type="ChEBI" id="CHEBI:29969"/>
        <dbReference type="ChEBI" id="CHEBI:30031"/>
        <dbReference type="ChEBI" id="CHEBI:61961"/>
        <dbReference type="EC" id="1.14.11.67"/>
    </reaction>
</comment>
<dbReference type="SMART" id="SM00558">
    <property type="entry name" value="JmjC"/>
    <property type="match status" value="1"/>
</dbReference>
<dbReference type="Pfam" id="PF00628">
    <property type="entry name" value="PHD"/>
    <property type="match status" value="2"/>
</dbReference>
<evidence type="ECO:0000256" key="10">
    <source>
        <dbReference type="ARBA" id="ARBA00022964"/>
    </source>
</evidence>
<dbReference type="Proteomes" id="UP000282613">
    <property type="component" value="Unassembled WGS sequence"/>
</dbReference>
<evidence type="ECO:0000313" key="21">
    <source>
        <dbReference type="EMBL" id="VDK33573.1"/>
    </source>
</evidence>
<name>A0A0R3W3L9_TAEAS</name>
<keyword evidence="7 15" id="KW-0863">Zinc-finger</keyword>
<organism evidence="23">
    <name type="scientific">Taenia asiatica</name>
    <name type="common">Asian tapeworm</name>
    <dbReference type="NCBI Taxonomy" id="60517"/>
    <lineage>
        <taxon>Eukaryota</taxon>
        <taxon>Metazoa</taxon>
        <taxon>Spiralia</taxon>
        <taxon>Lophotrochozoa</taxon>
        <taxon>Platyhelminthes</taxon>
        <taxon>Cestoda</taxon>
        <taxon>Eucestoda</taxon>
        <taxon>Cyclophyllidea</taxon>
        <taxon>Taeniidae</taxon>
        <taxon>Taenia</taxon>
    </lineage>
</organism>
<dbReference type="SUPFAM" id="SSF51197">
    <property type="entry name" value="Clavaminate synthase-like"/>
    <property type="match status" value="1"/>
</dbReference>
<dbReference type="PANTHER" id="PTHR10694:SF33">
    <property type="entry name" value="LYSINE-SPECIFIC DEMETHYLASE 5"/>
    <property type="match status" value="1"/>
</dbReference>
<proteinExistence type="inferred from homology"/>
<dbReference type="Pfam" id="PF01388">
    <property type="entry name" value="ARID"/>
    <property type="match status" value="1"/>
</dbReference>
<dbReference type="InterPro" id="IPR003347">
    <property type="entry name" value="JmjC_dom"/>
</dbReference>
<feature type="region of interest" description="Disordered" evidence="16">
    <location>
        <begin position="1355"/>
        <end position="1376"/>
    </location>
</feature>
<dbReference type="InterPro" id="IPR001606">
    <property type="entry name" value="ARID_dom"/>
</dbReference>
<dbReference type="PROSITE" id="PS50016">
    <property type="entry name" value="ZF_PHD_2"/>
    <property type="match status" value="2"/>
</dbReference>
<dbReference type="Pfam" id="PF21323">
    <property type="entry name" value="KDM5_C-hel"/>
    <property type="match status" value="1"/>
</dbReference>
<dbReference type="WBParaSite" id="TASK_0000452801-mRNA-1">
    <property type="protein sequence ID" value="TASK_0000452801-mRNA-1"/>
    <property type="gene ID" value="TASK_0000452801"/>
</dbReference>
<evidence type="ECO:0000256" key="13">
    <source>
        <dbReference type="ARBA" id="ARBA00023242"/>
    </source>
</evidence>
<dbReference type="InterPro" id="IPR013637">
    <property type="entry name" value="Lys_sp_deMease-like_dom"/>
</dbReference>
<feature type="region of interest" description="Disordered" evidence="16">
    <location>
        <begin position="1900"/>
        <end position="1955"/>
    </location>
</feature>
<dbReference type="SUPFAM" id="SSF57903">
    <property type="entry name" value="FYVE/PHD zinc finger"/>
    <property type="match status" value="3"/>
</dbReference>
<keyword evidence="9" id="KW-0156">Chromatin regulator</keyword>
<dbReference type="PROSITE" id="PS01359">
    <property type="entry name" value="ZF_PHD_1"/>
    <property type="match status" value="2"/>
</dbReference>
<keyword evidence="10" id="KW-0223">Dioxygenase</keyword>
<evidence type="ECO:0000256" key="1">
    <source>
        <dbReference type="ARBA" id="ARBA00001954"/>
    </source>
</evidence>
<dbReference type="InterPro" id="IPR048615">
    <property type="entry name" value="KDM5_C-hel"/>
</dbReference>
<dbReference type="GO" id="GO:0005634">
    <property type="term" value="C:nucleus"/>
    <property type="evidence" value="ECO:0007669"/>
    <property type="project" value="UniProtKB-SubCell"/>
</dbReference>
<feature type="compositionally biased region" description="Polar residues" evidence="16">
    <location>
        <begin position="1907"/>
        <end position="1922"/>
    </location>
</feature>
<dbReference type="PROSITE" id="PS51011">
    <property type="entry name" value="ARID"/>
    <property type="match status" value="1"/>
</dbReference>
<dbReference type="SMART" id="SM01014">
    <property type="entry name" value="ARID"/>
    <property type="match status" value="1"/>
</dbReference>
<evidence type="ECO:0000259" key="17">
    <source>
        <dbReference type="PROSITE" id="PS50016"/>
    </source>
</evidence>
<keyword evidence="6" id="KW-0677">Repeat</keyword>
<feature type="region of interest" description="Disordered" evidence="16">
    <location>
        <begin position="1304"/>
        <end position="1333"/>
    </location>
</feature>
<evidence type="ECO:0000256" key="12">
    <source>
        <dbReference type="ARBA" id="ARBA00023004"/>
    </source>
</evidence>
<evidence type="ECO:0000256" key="14">
    <source>
        <dbReference type="ARBA" id="ARBA00048734"/>
    </source>
</evidence>
<dbReference type="PANTHER" id="PTHR10694">
    <property type="entry name" value="LYSINE-SPECIFIC DEMETHYLASE"/>
    <property type="match status" value="1"/>
</dbReference>
<keyword evidence="5" id="KW-0479">Metal-binding</keyword>
<keyword evidence="11" id="KW-0560">Oxidoreductase</keyword>
<feature type="domain" description="JmjC" evidence="20">
    <location>
        <begin position="177"/>
        <end position="347"/>
    </location>
</feature>
<comment type="subcellular location">
    <subcellularLocation>
        <location evidence="2">Nucleus</location>
    </subcellularLocation>
</comment>
<dbReference type="Pfam" id="PF02375">
    <property type="entry name" value="JmjN"/>
    <property type="match status" value="1"/>
</dbReference>
<dbReference type="STRING" id="60517.A0A0R3W3L9"/>
<dbReference type="InterPro" id="IPR011011">
    <property type="entry name" value="Znf_FYVE_PHD"/>
</dbReference>
<feature type="compositionally biased region" description="Polar residues" evidence="16">
    <location>
        <begin position="1600"/>
        <end position="1610"/>
    </location>
</feature>
<evidence type="ECO:0000256" key="11">
    <source>
        <dbReference type="ARBA" id="ARBA00023002"/>
    </source>
</evidence>
<dbReference type="SMART" id="SM00545">
    <property type="entry name" value="JmjN"/>
    <property type="match status" value="1"/>
</dbReference>
<dbReference type="SUPFAM" id="SSF46774">
    <property type="entry name" value="ARID-like"/>
    <property type="match status" value="1"/>
</dbReference>
<dbReference type="GO" id="GO:0003677">
    <property type="term" value="F:DNA binding"/>
    <property type="evidence" value="ECO:0007669"/>
    <property type="project" value="InterPro"/>
</dbReference>
<reference evidence="21 22" key="2">
    <citation type="submission" date="2018-11" db="EMBL/GenBank/DDBJ databases">
        <authorList>
            <consortium name="Pathogen Informatics"/>
        </authorList>
    </citation>
    <scope>NUCLEOTIDE SEQUENCE [LARGE SCALE GENOMIC DNA]</scope>
</reference>
<dbReference type="GO" id="GO:0000785">
    <property type="term" value="C:chromatin"/>
    <property type="evidence" value="ECO:0007669"/>
    <property type="project" value="TreeGrafter"/>
</dbReference>
<keyword evidence="12" id="KW-0408">Iron</keyword>
<dbReference type="GO" id="GO:0010468">
    <property type="term" value="P:regulation of gene expression"/>
    <property type="evidence" value="ECO:0007669"/>
    <property type="project" value="TreeGrafter"/>
</dbReference>
<comment type="similarity">
    <text evidence="3">Belongs to the JARID1 histone demethylase family.</text>
</comment>
<dbReference type="SMART" id="SM00501">
    <property type="entry name" value="BRIGHT"/>
    <property type="match status" value="1"/>
</dbReference>
<dbReference type="CDD" id="cd16100">
    <property type="entry name" value="ARID"/>
    <property type="match status" value="1"/>
</dbReference>
<dbReference type="Pfam" id="PF02928">
    <property type="entry name" value="zf-C5HC2"/>
    <property type="match status" value="1"/>
</dbReference>
<reference evidence="23" key="1">
    <citation type="submission" date="2017-02" db="UniProtKB">
        <authorList>
            <consortium name="WormBaseParasite"/>
        </authorList>
    </citation>
    <scope>IDENTIFICATION</scope>
</reference>